<reference evidence="2" key="2">
    <citation type="journal article" date="2015" name="Data Brief">
        <title>Shoot transcriptome of the giant reed, Arundo donax.</title>
        <authorList>
            <person name="Barrero R.A."/>
            <person name="Guerrero F.D."/>
            <person name="Moolhuijzen P."/>
            <person name="Goolsby J.A."/>
            <person name="Tidwell J."/>
            <person name="Bellgard S.E."/>
            <person name="Bellgard M.I."/>
        </authorList>
    </citation>
    <scope>NUCLEOTIDE SEQUENCE</scope>
    <source>
        <tissue evidence="2">Shoot tissue taken approximately 20 cm above the soil surface</tissue>
    </source>
</reference>
<accession>A0A0A9HRK5</accession>
<dbReference type="EMBL" id="GBRH01158131">
    <property type="protein sequence ID" value="JAE39765.1"/>
    <property type="molecule type" value="Transcribed_RNA"/>
</dbReference>
<feature type="signal peptide" evidence="1">
    <location>
        <begin position="1"/>
        <end position="26"/>
    </location>
</feature>
<keyword evidence="1" id="KW-0732">Signal</keyword>
<sequence length="41" mass="4909">MFVCVSRPFHVRWFFLLQSLAATVRLKPCKSWYHEIGNRLA</sequence>
<organism evidence="2">
    <name type="scientific">Arundo donax</name>
    <name type="common">Giant reed</name>
    <name type="synonym">Donax arundinaceus</name>
    <dbReference type="NCBI Taxonomy" id="35708"/>
    <lineage>
        <taxon>Eukaryota</taxon>
        <taxon>Viridiplantae</taxon>
        <taxon>Streptophyta</taxon>
        <taxon>Embryophyta</taxon>
        <taxon>Tracheophyta</taxon>
        <taxon>Spermatophyta</taxon>
        <taxon>Magnoliopsida</taxon>
        <taxon>Liliopsida</taxon>
        <taxon>Poales</taxon>
        <taxon>Poaceae</taxon>
        <taxon>PACMAD clade</taxon>
        <taxon>Arundinoideae</taxon>
        <taxon>Arundineae</taxon>
        <taxon>Arundo</taxon>
    </lineage>
</organism>
<protein>
    <submittedName>
        <fullName evidence="2">Uncharacterized protein</fullName>
    </submittedName>
</protein>
<evidence type="ECO:0000313" key="2">
    <source>
        <dbReference type="EMBL" id="JAE39765.1"/>
    </source>
</evidence>
<reference evidence="2" key="1">
    <citation type="submission" date="2014-09" db="EMBL/GenBank/DDBJ databases">
        <authorList>
            <person name="Magalhaes I.L.F."/>
            <person name="Oliveira U."/>
            <person name="Santos F.R."/>
            <person name="Vidigal T.H.D.A."/>
            <person name="Brescovit A.D."/>
            <person name="Santos A.J."/>
        </authorList>
    </citation>
    <scope>NUCLEOTIDE SEQUENCE</scope>
    <source>
        <tissue evidence="2">Shoot tissue taken approximately 20 cm above the soil surface</tissue>
    </source>
</reference>
<proteinExistence type="predicted"/>
<name>A0A0A9HRK5_ARUDO</name>
<evidence type="ECO:0000256" key="1">
    <source>
        <dbReference type="SAM" id="SignalP"/>
    </source>
</evidence>
<feature type="chain" id="PRO_5002063137" evidence="1">
    <location>
        <begin position="27"/>
        <end position="41"/>
    </location>
</feature>
<dbReference type="AlphaFoldDB" id="A0A0A9HRK5"/>